<feature type="region of interest" description="Disordered" evidence="1">
    <location>
        <begin position="743"/>
        <end position="769"/>
    </location>
</feature>
<organism evidence="3 4">
    <name type="scientific">Bombyx mori</name>
    <name type="common">Silk moth</name>
    <dbReference type="NCBI Taxonomy" id="7091"/>
    <lineage>
        <taxon>Eukaryota</taxon>
        <taxon>Metazoa</taxon>
        <taxon>Ecdysozoa</taxon>
        <taxon>Arthropoda</taxon>
        <taxon>Hexapoda</taxon>
        <taxon>Insecta</taxon>
        <taxon>Pterygota</taxon>
        <taxon>Neoptera</taxon>
        <taxon>Endopterygota</taxon>
        <taxon>Lepidoptera</taxon>
        <taxon>Glossata</taxon>
        <taxon>Ditrysia</taxon>
        <taxon>Bombycoidea</taxon>
        <taxon>Bombycidae</taxon>
        <taxon>Bombycinae</taxon>
        <taxon>Bombyx</taxon>
    </lineage>
</organism>
<feature type="region of interest" description="Disordered" evidence="1">
    <location>
        <begin position="52"/>
        <end position="72"/>
    </location>
</feature>
<proteinExistence type="predicted"/>
<sequence>MNTNNHGWTLCPSKRFPGKFYYFNVLNGEAAWSLTDNEGTAVEKNKEIHKITDNKHNYAEPSNPPENSRPMTGPKYYPKIVPEFGQAVFPKYVQPSVPNIVWTPIPLPTPLFATYNVKSTEDKLTQTEIDTHFQIQNTRIPLNERFMNYKRPGIHFNEDMNLQNKPVLNNAHSPYETFGTFSPFSPITKCLIKEPILKLNTDFPSLTPKTQSQNKSLQDFSKVNQNVFFKVNNNIKSNSENTFARQENGKANNESFKNEECLMINSQRVQDHKDLMKLEKHDLRLLLLAKKRGTSERVHPSIEKKTKTVSDEPSKLLTSMRVTFNLNNQDYNEEDKQNQNVTWNLRNLFLEDINSYFLIDIETFLEKLNLIECYIAEDENRRLLIPELMRNEIDAFSRVEARDIKIVCAARKITRMLARATQQFIILQNKWGEHLRMSTNDLILNYCIEMGHRAILITDDSNLRKRAVNLKIKCLSTQQISSERNDCDIRLYRNKSQNDVTHHSEATRSWRIGDGAYKLTCDNNTDGQRKLSFKNTKGTENFEFNTNEIGNEWNERFLNFVPADHSLSSIDNELKGFSVVNDLIEHRLRSRFDEWTCSFTQIMESTILNIIQPNDRQPINSLIEALMKLRNYCEDENINNIIEKLKDLFENNCQRGKIKKDINGNEFMKIIGCGFILLKNLQVNVYDSRWLFGVAVSEPGLGNTNAGFETRSKAMSSIYYANDRDLEEACESMDHLIRNIVDPAADPHAPDHSASDAQHPPAGTDAQHERRIFRKKSTEVLNYVMKHYPQWESCEGNDVTRIADEKAQKIPDSRKVFRALGKDLNHVKIDRNNNMSMTKANFLPKKTTQKAVNNTGKIIENGNIETARPMLEHQNDKIQTQNRIEKKIDLNTKEGINGKKLNNEGSKFENSNVITGAVRCDSDVRLAMNMNSSDLNRDDLNDVDDVMSVNDLYDSGIENDSYQAYSLAKSFFYELSTTFIEVHEFINETGSLIRHKDMEEPEKMEINNKIRKTLELVNNVTGNLKRIIEREDDGDRTIRRYLIKAGIEATADRRMDKYGQVTKKCLEQWRHSQSALRAMLALTDIVSDETYDFDNATSSGSVQYINIFE</sequence>
<dbReference type="SUPFAM" id="SSF88723">
    <property type="entry name" value="PIN domain-like"/>
    <property type="match status" value="1"/>
</dbReference>
<keyword evidence="4" id="KW-1185">Reference proteome</keyword>
<name>A0A8R2M6L6_BOMMO</name>
<evidence type="ECO:0000313" key="3">
    <source>
        <dbReference type="EnsemblMetazoa" id="XP_037875278.1"/>
    </source>
</evidence>
<protein>
    <recommendedName>
        <fullName evidence="2">PIN domain-containing protein</fullName>
    </recommendedName>
</protein>
<evidence type="ECO:0000313" key="4">
    <source>
        <dbReference type="Proteomes" id="UP000005204"/>
    </source>
</evidence>
<dbReference type="Pfam" id="PF13638">
    <property type="entry name" value="PIN_4"/>
    <property type="match status" value="1"/>
</dbReference>
<dbReference type="InterPro" id="IPR029060">
    <property type="entry name" value="PIN-like_dom_sf"/>
</dbReference>
<evidence type="ECO:0000259" key="2">
    <source>
        <dbReference type="Pfam" id="PF13638"/>
    </source>
</evidence>
<reference evidence="4" key="1">
    <citation type="journal article" date="2008" name="Insect Biochem. Mol. Biol.">
        <title>The genome of a lepidopteran model insect, the silkworm Bombyx mori.</title>
        <authorList>
            <consortium name="International Silkworm Genome Consortium"/>
        </authorList>
    </citation>
    <scope>NUCLEOTIDE SEQUENCE [LARGE SCALE GENOMIC DNA]</scope>
    <source>
        <strain evidence="4">p50T</strain>
    </source>
</reference>
<dbReference type="InterPro" id="IPR002716">
    <property type="entry name" value="PIN_dom"/>
</dbReference>
<evidence type="ECO:0000256" key="1">
    <source>
        <dbReference type="SAM" id="MobiDB-lite"/>
    </source>
</evidence>
<dbReference type="AlphaFoldDB" id="A0A8R2M6L6"/>
<dbReference type="EnsemblMetazoa" id="XM_038019350.1">
    <property type="protein sequence ID" value="XP_037875278.1"/>
    <property type="gene ID" value="LOC101743235"/>
</dbReference>
<reference evidence="3" key="2">
    <citation type="submission" date="2022-06" db="UniProtKB">
        <authorList>
            <consortium name="EnsemblMetazoa"/>
        </authorList>
    </citation>
    <scope>IDENTIFICATION</scope>
    <source>
        <strain evidence="3">p50T (Dazao)</strain>
    </source>
</reference>
<accession>A0A8R2M6L6</accession>
<feature type="domain" description="PIN" evidence="2">
    <location>
        <begin position="358"/>
        <end position="477"/>
    </location>
</feature>
<dbReference type="Proteomes" id="UP000005204">
    <property type="component" value="Unassembled WGS sequence"/>
</dbReference>
<dbReference type="Gene3D" id="3.40.50.1010">
    <property type="entry name" value="5'-nuclease"/>
    <property type="match status" value="1"/>
</dbReference>